<organism evidence="2 3">
    <name type="scientific">Exaiptasia diaphana</name>
    <name type="common">Tropical sea anemone</name>
    <name type="synonym">Aiptasia pulchella</name>
    <dbReference type="NCBI Taxonomy" id="2652724"/>
    <lineage>
        <taxon>Eukaryota</taxon>
        <taxon>Metazoa</taxon>
        <taxon>Cnidaria</taxon>
        <taxon>Anthozoa</taxon>
        <taxon>Hexacorallia</taxon>
        <taxon>Actiniaria</taxon>
        <taxon>Aiptasiidae</taxon>
        <taxon>Exaiptasia</taxon>
    </lineage>
</organism>
<dbReference type="Pfam" id="PF13614">
    <property type="entry name" value="AAA_31"/>
    <property type="match status" value="1"/>
</dbReference>
<dbReference type="OMA" id="PIQCEYF"/>
<reference evidence="2" key="1">
    <citation type="submission" date="2022-11" db="UniProtKB">
        <authorList>
            <consortium name="EnsemblMetazoa"/>
        </authorList>
    </citation>
    <scope>IDENTIFICATION</scope>
</reference>
<sequence length="250" mass="27150">MHVISIYNSKGGVGKTTTAHSLAFGLAAEGRRVLLVDLDHQANLSGWCKQPANVPTLDEVTRGEPLSSLIQEVADGVDIVPASDRLLSAESAVGAEMVPQRWLARHFKTLRSDRWDYIIIDCPPSMGALSIAALAACQWVLVPVELNALSLAGVGQAAERIEQIADINEGVQLLGVLPVRQDLRKVVAREVLEQLKEGFGEDEIFSGIRTGVRLEECPSFGISIYEYAAGSPVAEDYKRLVQEVIHRVEA</sequence>
<keyword evidence="3" id="KW-1185">Reference proteome</keyword>
<evidence type="ECO:0000313" key="2">
    <source>
        <dbReference type="EnsemblMetazoa" id="XP_020903538.1"/>
    </source>
</evidence>
<dbReference type="PANTHER" id="PTHR13696">
    <property type="entry name" value="P-LOOP CONTAINING NUCLEOSIDE TRIPHOSPHATE HYDROLASE"/>
    <property type="match status" value="1"/>
</dbReference>
<protein>
    <recommendedName>
        <fullName evidence="1">AAA domain-containing protein</fullName>
    </recommendedName>
</protein>
<dbReference type="SUPFAM" id="SSF52540">
    <property type="entry name" value="P-loop containing nucleoside triphosphate hydrolases"/>
    <property type="match status" value="1"/>
</dbReference>
<dbReference type="InterPro" id="IPR025669">
    <property type="entry name" value="AAA_dom"/>
</dbReference>
<dbReference type="PIRSF" id="PIRSF009320">
    <property type="entry name" value="Nuc_binding_HP_1000"/>
    <property type="match status" value="1"/>
</dbReference>
<dbReference type="KEGG" id="epa:110241954"/>
<dbReference type="Gene3D" id="3.40.50.300">
    <property type="entry name" value="P-loop containing nucleotide triphosphate hydrolases"/>
    <property type="match status" value="1"/>
</dbReference>
<dbReference type="InterPro" id="IPR027417">
    <property type="entry name" value="P-loop_NTPase"/>
</dbReference>
<dbReference type="CDD" id="cd02042">
    <property type="entry name" value="ParAB_family"/>
    <property type="match status" value="1"/>
</dbReference>
<feature type="domain" description="AAA" evidence="1">
    <location>
        <begin position="1"/>
        <end position="168"/>
    </location>
</feature>
<dbReference type="OrthoDB" id="10059059at2759"/>
<proteinExistence type="predicted"/>
<dbReference type="RefSeq" id="XP_020903538.1">
    <property type="nucleotide sequence ID" value="XM_021047879.1"/>
</dbReference>
<dbReference type="GeneID" id="110241954"/>
<dbReference type="Proteomes" id="UP000887567">
    <property type="component" value="Unplaced"/>
</dbReference>
<dbReference type="AlphaFoldDB" id="A0A913XF95"/>
<dbReference type="PANTHER" id="PTHR13696:SF52">
    <property type="entry name" value="PARA FAMILY PROTEIN CT_582"/>
    <property type="match status" value="1"/>
</dbReference>
<dbReference type="EnsemblMetazoa" id="XM_021047879.1">
    <property type="protein sequence ID" value="XP_020903538.1"/>
    <property type="gene ID" value="LOC110241954"/>
</dbReference>
<evidence type="ECO:0000259" key="1">
    <source>
        <dbReference type="Pfam" id="PF13614"/>
    </source>
</evidence>
<evidence type="ECO:0000313" key="3">
    <source>
        <dbReference type="Proteomes" id="UP000887567"/>
    </source>
</evidence>
<name>A0A913XF95_EXADI</name>
<dbReference type="InterPro" id="IPR050678">
    <property type="entry name" value="DNA_Partitioning_ATPase"/>
</dbReference>
<accession>A0A913XF95</accession>